<protein>
    <submittedName>
        <fullName evidence="2">Uncharacterized protein</fullName>
    </submittedName>
</protein>
<keyword evidence="1" id="KW-0812">Transmembrane</keyword>
<accession>A0A975T6R9</accession>
<organism evidence="2 3">
    <name type="scientific">Richelia sinica FACHB-800</name>
    <dbReference type="NCBI Taxonomy" id="1357546"/>
    <lineage>
        <taxon>Bacteria</taxon>
        <taxon>Bacillati</taxon>
        <taxon>Cyanobacteriota</taxon>
        <taxon>Cyanophyceae</taxon>
        <taxon>Nostocales</taxon>
        <taxon>Nostocaceae</taxon>
        <taxon>Richelia</taxon>
    </lineage>
</organism>
<evidence type="ECO:0000256" key="1">
    <source>
        <dbReference type="SAM" id="Phobius"/>
    </source>
</evidence>
<sequence length="35" mass="4014">MGKNGLVIFPTFTIIFAVGIINPQIWQFFCTSFYV</sequence>
<keyword evidence="1" id="KW-0472">Membrane</keyword>
<dbReference type="KEGG" id="rsin:B6N60_01768"/>
<dbReference type="AlphaFoldDB" id="A0A975T6R9"/>
<proteinExistence type="predicted"/>
<evidence type="ECO:0000313" key="2">
    <source>
        <dbReference type="EMBL" id="QXE23079.1"/>
    </source>
</evidence>
<reference evidence="2" key="1">
    <citation type="submission" date="2017-04" db="EMBL/GenBank/DDBJ databases">
        <title>Genome deletions in a multicellular cyanobacterial endosymbiont for morphological adaptation in marine diatoms.</title>
        <authorList>
            <person name="Wang Y."/>
            <person name="Gao H."/>
            <person name="Li R."/>
            <person name="Xu X."/>
        </authorList>
    </citation>
    <scope>NUCLEOTIDE SEQUENCE</scope>
    <source>
        <strain evidence="2">FACHB 800</strain>
    </source>
</reference>
<dbReference type="Proteomes" id="UP000683511">
    <property type="component" value="Chromosome"/>
</dbReference>
<keyword evidence="1" id="KW-1133">Transmembrane helix</keyword>
<feature type="transmembrane region" description="Helical" evidence="1">
    <location>
        <begin position="7"/>
        <end position="29"/>
    </location>
</feature>
<keyword evidence="3" id="KW-1185">Reference proteome</keyword>
<gene>
    <name evidence="2" type="ORF">B6N60_01768</name>
</gene>
<evidence type="ECO:0000313" key="3">
    <source>
        <dbReference type="Proteomes" id="UP000683511"/>
    </source>
</evidence>
<name>A0A975T6R9_9NOST</name>
<dbReference type="EMBL" id="CP021056">
    <property type="protein sequence ID" value="QXE23079.1"/>
    <property type="molecule type" value="Genomic_DNA"/>
</dbReference>